<dbReference type="Pfam" id="PF13202">
    <property type="entry name" value="EF-hand_5"/>
    <property type="match status" value="1"/>
</dbReference>
<dbReference type="AlphaFoldDB" id="A0A7S3QKX1"/>
<sequence length="161" mass="18037">MHMHADLVPTTFREFDADGDGSMSVRELQSAYNKVLGTNFSPQEIRQQVAPTLDFDGSERVSTEEWLRSMSLEHPVDDQWMEVVDENGDGYVSFRELRAAIGDLGGGDAADIIERVAYKQADSRPRDGRLSREEAQNVMDLISAGMQDGVRASMQRRLAQQ</sequence>
<proteinExistence type="predicted"/>
<feature type="domain" description="EF-hand" evidence="3">
    <location>
        <begin position="3"/>
        <end position="38"/>
    </location>
</feature>
<dbReference type="Gene3D" id="1.10.238.10">
    <property type="entry name" value="EF-hand"/>
    <property type="match status" value="2"/>
</dbReference>
<gene>
    <name evidence="4" type="ORF">DTER00134_LOCUS797</name>
</gene>
<dbReference type="PROSITE" id="PS50222">
    <property type="entry name" value="EF_HAND_2"/>
    <property type="match status" value="2"/>
</dbReference>
<dbReference type="CDD" id="cd00051">
    <property type="entry name" value="EFh"/>
    <property type="match status" value="1"/>
</dbReference>
<dbReference type="InterPro" id="IPR018247">
    <property type="entry name" value="EF_Hand_1_Ca_BS"/>
</dbReference>
<reference evidence="4" key="1">
    <citation type="submission" date="2021-01" db="EMBL/GenBank/DDBJ databases">
        <authorList>
            <person name="Corre E."/>
            <person name="Pelletier E."/>
            <person name="Niang G."/>
            <person name="Scheremetjew M."/>
            <person name="Finn R."/>
            <person name="Kale V."/>
            <person name="Holt S."/>
            <person name="Cochrane G."/>
            <person name="Meng A."/>
            <person name="Brown T."/>
            <person name="Cohen L."/>
        </authorList>
    </citation>
    <scope>NUCLEOTIDE SEQUENCE</scope>
    <source>
        <strain evidence="4">CCMP1320</strain>
    </source>
</reference>
<dbReference type="GO" id="GO:0005509">
    <property type="term" value="F:calcium ion binding"/>
    <property type="evidence" value="ECO:0007669"/>
    <property type="project" value="InterPro"/>
</dbReference>
<dbReference type="PROSITE" id="PS00018">
    <property type="entry name" value="EF_HAND_1"/>
    <property type="match status" value="2"/>
</dbReference>
<evidence type="ECO:0000256" key="1">
    <source>
        <dbReference type="ARBA" id="ARBA00022737"/>
    </source>
</evidence>
<evidence type="ECO:0000259" key="3">
    <source>
        <dbReference type="PROSITE" id="PS50222"/>
    </source>
</evidence>
<dbReference type="InterPro" id="IPR050145">
    <property type="entry name" value="Centrin_CML-like"/>
</dbReference>
<dbReference type="EMBL" id="HBIP01001891">
    <property type="protein sequence ID" value="CAE0485758.1"/>
    <property type="molecule type" value="Transcribed_RNA"/>
</dbReference>
<dbReference type="SMART" id="SM00054">
    <property type="entry name" value="EFh"/>
    <property type="match status" value="2"/>
</dbReference>
<organism evidence="4">
    <name type="scientific">Dunaliella tertiolecta</name>
    <name type="common">Green alga</name>
    <dbReference type="NCBI Taxonomy" id="3047"/>
    <lineage>
        <taxon>Eukaryota</taxon>
        <taxon>Viridiplantae</taxon>
        <taxon>Chlorophyta</taxon>
        <taxon>core chlorophytes</taxon>
        <taxon>Chlorophyceae</taxon>
        <taxon>CS clade</taxon>
        <taxon>Chlamydomonadales</taxon>
        <taxon>Dunaliellaceae</taxon>
        <taxon>Dunaliella</taxon>
    </lineage>
</organism>
<protein>
    <recommendedName>
        <fullName evidence="3">EF-hand domain-containing protein</fullName>
    </recommendedName>
</protein>
<dbReference type="InterPro" id="IPR011992">
    <property type="entry name" value="EF-hand-dom_pair"/>
</dbReference>
<dbReference type="PANTHER" id="PTHR23050">
    <property type="entry name" value="CALCIUM BINDING PROTEIN"/>
    <property type="match status" value="1"/>
</dbReference>
<accession>A0A7S3QKX1</accession>
<keyword evidence="1" id="KW-0677">Repeat</keyword>
<name>A0A7S3QKX1_DUNTE</name>
<keyword evidence="2" id="KW-0106">Calcium</keyword>
<dbReference type="Pfam" id="PF13499">
    <property type="entry name" value="EF-hand_7"/>
    <property type="match status" value="1"/>
</dbReference>
<dbReference type="SUPFAM" id="SSF47473">
    <property type="entry name" value="EF-hand"/>
    <property type="match status" value="1"/>
</dbReference>
<evidence type="ECO:0000313" key="4">
    <source>
        <dbReference type="EMBL" id="CAE0485758.1"/>
    </source>
</evidence>
<feature type="domain" description="EF-hand" evidence="3">
    <location>
        <begin position="78"/>
        <end position="107"/>
    </location>
</feature>
<dbReference type="InterPro" id="IPR002048">
    <property type="entry name" value="EF_hand_dom"/>
</dbReference>
<evidence type="ECO:0000256" key="2">
    <source>
        <dbReference type="ARBA" id="ARBA00022837"/>
    </source>
</evidence>